<gene>
    <name evidence="8" type="ORF">LELG_00076</name>
</gene>
<reference evidence="8 9" key="1">
    <citation type="journal article" date="2009" name="Nature">
        <title>Evolution of pathogenicity and sexual reproduction in eight Candida genomes.</title>
        <authorList>
            <person name="Butler G."/>
            <person name="Rasmussen M.D."/>
            <person name="Lin M.F."/>
            <person name="Santos M.A."/>
            <person name="Sakthikumar S."/>
            <person name="Munro C.A."/>
            <person name="Rheinbay E."/>
            <person name="Grabherr M."/>
            <person name="Forche A."/>
            <person name="Reedy J.L."/>
            <person name="Agrafioti I."/>
            <person name="Arnaud M.B."/>
            <person name="Bates S."/>
            <person name="Brown A.J."/>
            <person name="Brunke S."/>
            <person name="Costanzo M.C."/>
            <person name="Fitzpatrick D.A."/>
            <person name="de Groot P.W."/>
            <person name="Harris D."/>
            <person name="Hoyer L.L."/>
            <person name="Hube B."/>
            <person name="Klis F.M."/>
            <person name="Kodira C."/>
            <person name="Lennard N."/>
            <person name="Logue M.E."/>
            <person name="Martin R."/>
            <person name="Neiman A.M."/>
            <person name="Nikolaou E."/>
            <person name="Quail M.A."/>
            <person name="Quinn J."/>
            <person name="Santos M.C."/>
            <person name="Schmitzberger F.F."/>
            <person name="Sherlock G."/>
            <person name="Shah P."/>
            <person name="Silverstein K.A."/>
            <person name="Skrzypek M.S."/>
            <person name="Soll D."/>
            <person name="Staggs R."/>
            <person name="Stansfield I."/>
            <person name="Stumpf M.P."/>
            <person name="Sudbery P.E."/>
            <person name="Srikantha T."/>
            <person name="Zeng Q."/>
            <person name="Berman J."/>
            <person name="Berriman M."/>
            <person name="Heitman J."/>
            <person name="Gow N.A."/>
            <person name="Lorenz M.C."/>
            <person name="Birren B.W."/>
            <person name="Kellis M."/>
            <person name="Cuomo C.A."/>
        </authorList>
    </citation>
    <scope>NUCLEOTIDE SEQUENCE [LARGE SCALE GENOMIC DNA]</scope>
    <source>
        <strain evidence="9">ATCC 11503 / BCRC 21390 / CBS 2605 / JCM 1781 / NBRC 1676 / NRRL YB-4239</strain>
    </source>
</reference>
<dbReference type="Proteomes" id="UP000001996">
    <property type="component" value="Unassembled WGS sequence"/>
</dbReference>
<accession>A5DRU0</accession>
<evidence type="ECO:0000256" key="2">
    <source>
        <dbReference type="ARBA" id="ARBA00006109"/>
    </source>
</evidence>
<comment type="subcellular location">
    <subcellularLocation>
        <location evidence="1">Endomembrane system</location>
        <topology evidence="1">Multi-pass membrane protein</topology>
    </subcellularLocation>
</comment>
<evidence type="ECO:0000313" key="8">
    <source>
        <dbReference type="EMBL" id="EDK41898.1"/>
    </source>
</evidence>
<dbReference type="EMBL" id="CH981524">
    <property type="protein sequence ID" value="EDK41898.1"/>
    <property type="molecule type" value="Genomic_DNA"/>
</dbReference>
<evidence type="ECO:0000256" key="1">
    <source>
        <dbReference type="ARBA" id="ARBA00004127"/>
    </source>
</evidence>
<dbReference type="Pfam" id="PF10270">
    <property type="entry name" value="MMgT"/>
    <property type="match status" value="1"/>
</dbReference>
<dbReference type="eggNOG" id="ENOG502S8V0">
    <property type="taxonomic scope" value="Eukaryota"/>
</dbReference>
<organism evidence="8 9">
    <name type="scientific">Lodderomyces elongisporus (strain ATCC 11503 / CBS 2605 / JCM 1781 / NBRC 1676 / NRRL YB-4239)</name>
    <name type="common">Yeast</name>
    <name type="synonym">Saccharomyces elongisporus</name>
    <dbReference type="NCBI Taxonomy" id="379508"/>
    <lineage>
        <taxon>Eukaryota</taxon>
        <taxon>Fungi</taxon>
        <taxon>Dikarya</taxon>
        <taxon>Ascomycota</taxon>
        <taxon>Saccharomycotina</taxon>
        <taxon>Pichiomycetes</taxon>
        <taxon>Debaryomycetaceae</taxon>
        <taxon>Candida/Lodderomyces clade</taxon>
        <taxon>Lodderomyces</taxon>
    </lineage>
</organism>
<dbReference type="STRING" id="379508.A5DRU0"/>
<dbReference type="GO" id="GO:0072546">
    <property type="term" value="C:EMC complex"/>
    <property type="evidence" value="ECO:0007669"/>
    <property type="project" value="TreeGrafter"/>
</dbReference>
<dbReference type="InterPro" id="IPR053279">
    <property type="entry name" value="EMC_subunit"/>
</dbReference>
<evidence type="ECO:0000256" key="6">
    <source>
        <dbReference type="SAM" id="Phobius"/>
    </source>
</evidence>
<dbReference type="FunCoup" id="A5DRU0">
    <property type="interactions" value="46"/>
</dbReference>
<dbReference type="GO" id="GO:0034975">
    <property type="term" value="P:protein folding in endoplasmic reticulum"/>
    <property type="evidence" value="ECO:0007669"/>
    <property type="project" value="TreeGrafter"/>
</dbReference>
<dbReference type="KEGG" id="lel:PVL30_000074"/>
<feature type="chain" id="PRO_5002680246" description="ER membrane protein complex subunit 5" evidence="7">
    <location>
        <begin position="24"/>
        <end position="129"/>
    </location>
</feature>
<evidence type="ECO:0000313" key="9">
    <source>
        <dbReference type="Proteomes" id="UP000001996"/>
    </source>
</evidence>
<dbReference type="OMA" id="STHYHTD"/>
<evidence type="ECO:0000256" key="3">
    <source>
        <dbReference type="ARBA" id="ARBA00022692"/>
    </source>
</evidence>
<comment type="similarity">
    <text evidence="2">Belongs to the membrane magnesium transporter (TC 1.A.67) family.</text>
</comment>
<dbReference type="InParanoid" id="A5DRU0"/>
<dbReference type="PANTHER" id="PTHR28144:SF1">
    <property type="entry name" value="ER MEMBRANE PROTEIN COMPLEX SUBUNIT 5"/>
    <property type="match status" value="1"/>
</dbReference>
<evidence type="ECO:0000256" key="4">
    <source>
        <dbReference type="ARBA" id="ARBA00022989"/>
    </source>
</evidence>
<evidence type="ECO:0000256" key="7">
    <source>
        <dbReference type="SAM" id="SignalP"/>
    </source>
</evidence>
<protein>
    <recommendedName>
        <fullName evidence="10">ER membrane protein complex subunit 5</fullName>
    </recommendedName>
</protein>
<feature type="signal peptide" evidence="7">
    <location>
        <begin position="1"/>
        <end position="23"/>
    </location>
</feature>
<proteinExistence type="inferred from homology"/>
<dbReference type="HOGENOM" id="CLU_132206_1_1_1"/>
<keyword evidence="3 6" id="KW-0812">Transmembrane</keyword>
<dbReference type="GeneID" id="5235998"/>
<dbReference type="OrthoDB" id="44756at2759"/>
<keyword evidence="4 6" id="KW-1133">Transmembrane helix</keyword>
<sequence>MGSSNKNLLYLIGCLLLLHSGYSSHEFHKLSTSLHKNYTLPLDISLEAVVAFIFILIASIVSIENPKHLTIDDEVVREELRFLKPIEMKDSVQLGEIIGVNEFENLLSRVPFIDVTKMRLEYANWASNK</sequence>
<dbReference type="PANTHER" id="PTHR28144">
    <property type="entry name" value="ER MEMBRANE PROTEIN COMPLEX SUBUNIT 5"/>
    <property type="match status" value="1"/>
</dbReference>
<name>A5DRU0_LODEL</name>
<dbReference type="AlphaFoldDB" id="A5DRU0"/>
<keyword evidence="7" id="KW-0732">Signal</keyword>
<keyword evidence="9" id="KW-1185">Reference proteome</keyword>
<feature type="transmembrane region" description="Helical" evidence="6">
    <location>
        <begin position="39"/>
        <end position="61"/>
    </location>
</feature>
<keyword evidence="5 6" id="KW-0472">Membrane</keyword>
<evidence type="ECO:0000256" key="5">
    <source>
        <dbReference type="ARBA" id="ARBA00023136"/>
    </source>
</evidence>
<evidence type="ECO:0008006" key="10">
    <source>
        <dbReference type="Google" id="ProtNLM"/>
    </source>
</evidence>
<dbReference type="VEuPathDB" id="FungiDB:LELG_00076"/>
<dbReference type="InterPro" id="IPR018937">
    <property type="entry name" value="MMgT"/>
</dbReference>